<feature type="transmembrane region" description="Helical" evidence="6">
    <location>
        <begin position="206"/>
        <end position="229"/>
    </location>
</feature>
<dbReference type="Pfam" id="PF03741">
    <property type="entry name" value="TerC"/>
    <property type="match status" value="1"/>
</dbReference>
<keyword evidence="8" id="KW-1185">Reference proteome</keyword>
<feature type="transmembrane region" description="Helical" evidence="6">
    <location>
        <begin position="6"/>
        <end position="29"/>
    </location>
</feature>
<proteinExistence type="inferred from homology"/>
<keyword evidence="5 6" id="KW-0472">Membrane</keyword>
<dbReference type="PANTHER" id="PTHR30238:SF0">
    <property type="entry name" value="THYLAKOID MEMBRANE PROTEIN TERC, CHLOROPLASTIC"/>
    <property type="match status" value="1"/>
</dbReference>
<reference evidence="7 8" key="1">
    <citation type="submission" date="2015-05" db="EMBL/GenBank/DDBJ databases">
        <title>Genome sequencing and analysis of members of genus Stenotrophomonas.</title>
        <authorList>
            <person name="Patil P.P."/>
            <person name="Midha S."/>
            <person name="Patil P.B."/>
        </authorList>
    </citation>
    <scope>NUCLEOTIDE SEQUENCE [LARGE SCALE GENOMIC DNA]</scope>
    <source>
        <strain evidence="7 8">DSM 12575</strain>
    </source>
</reference>
<feature type="transmembrane region" description="Helical" evidence="6">
    <location>
        <begin position="83"/>
        <end position="106"/>
    </location>
</feature>
<comment type="similarity">
    <text evidence="2">Belongs to the TerC family.</text>
</comment>
<evidence type="ECO:0000256" key="6">
    <source>
        <dbReference type="SAM" id="Phobius"/>
    </source>
</evidence>
<evidence type="ECO:0000313" key="8">
    <source>
        <dbReference type="Proteomes" id="UP000050902"/>
    </source>
</evidence>
<dbReference type="InterPro" id="IPR005496">
    <property type="entry name" value="Integral_membrane_TerC"/>
</dbReference>
<feature type="transmembrane region" description="Helical" evidence="6">
    <location>
        <begin position="264"/>
        <end position="282"/>
    </location>
</feature>
<dbReference type="InterPro" id="IPR022369">
    <property type="entry name" value="Integral_membrane_TerC_rswitch"/>
</dbReference>
<dbReference type="EMBL" id="LDJG01000020">
    <property type="protein sequence ID" value="KRG55914.1"/>
    <property type="molecule type" value="Genomic_DNA"/>
</dbReference>
<comment type="caution">
    <text evidence="7">The sequence shown here is derived from an EMBL/GenBank/DDBJ whole genome shotgun (WGS) entry which is preliminary data.</text>
</comment>
<keyword evidence="3 6" id="KW-0812">Transmembrane</keyword>
<dbReference type="Proteomes" id="UP000050902">
    <property type="component" value="Unassembled WGS sequence"/>
</dbReference>
<gene>
    <name evidence="7" type="ORF">ABB22_13415</name>
</gene>
<protein>
    <submittedName>
        <fullName evidence="7">Membrane protein</fullName>
    </submittedName>
</protein>
<name>A0ABR5NHM8_9GAMM</name>
<evidence type="ECO:0000313" key="7">
    <source>
        <dbReference type="EMBL" id="KRG55914.1"/>
    </source>
</evidence>
<evidence type="ECO:0000256" key="2">
    <source>
        <dbReference type="ARBA" id="ARBA00007511"/>
    </source>
</evidence>
<sequence length="319" mass="35273">MQTIGNPWLWGGFIAVVIAALLIDLVLMRHGGPHKVTFKEALLWSIGWVALALAFNAGLWYYLNETAGTAVANEIGLQFLTGYLIEKALAVDNIFVFLLIMGYFAVPETQRQRVLIIGILGAIALRTVMIFAGTVLVSQFHWLLYVFGAFLLFTGWKMWFAAGQEPSLDDNPALKFMRRHLRITHEYNGNRLVAEKNGVRWFTPMFVVLILIAVTDVIFAVDSIPAIFAITTDPFVVLTSNVFAVLGLRAMFFLLAGMADRFHLLPYGLAVILGFIGAKMLLIDVFKIPVPVSLGVVAAILVVTMLLSLKLPPRNGHKA</sequence>
<feature type="transmembrane region" description="Helical" evidence="6">
    <location>
        <begin position="142"/>
        <end position="160"/>
    </location>
</feature>
<feature type="transmembrane region" description="Helical" evidence="6">
    <location>
        <begin position="41"/>
        <end position="63"/>
    </location>
</feature>
<evidence type="ECO:0000256" key="5">
    <source>
        <dbReference type="ARBA" id="ARBA00023136"/>
    </source>
</evidence>
<feature type="transmembrane region" description="Helical" evidence="6">
    <location>
        <begin position="235"/>
        <end position="257"/>
    </location>
</feature>
<accession>A0ABR5NHM8</accession>
<organism evidence="7 8">
    <name type="scientific">Stenotrophomonas nitritireducens</name>
    <dbReference type="NCBI Taxonomy" id="83617"/>
    <lineage>
        <taxon>Bacteria</taxon>
        <taxon>Pseudomonadati</taxon>
        <taxon>Pseudomonadota</taxon>
        <taxon>Gammaproteobacteria</taxon>
        <taxon>Lysobacterales</taxon>
        <taxon>Lysobacteraceae</taxon>
        <taxon>Stenotrophomonas</taxon>
    </lineage>
</organism>
<feature type="transmembrane region" description="Helical" evidence="6">
    <location>
        <begin position="113"/>
        <end position="136"/>
    </location>
</feature>
<dbReference type="NCBIfam" id="TIGR03718">
    <property type="entry name" value="R_switched_Alx"/>
    <property type="match status" value="1"/>
</dbReference>
<evidence type="ECO:0000256" key="3">
    <source>
        <dbReference type="ARBA" id="ARBA00022692"/>
    </source>
</evidence>
<keyword evidence="4 6" id="KW-1133">Transmembrane helix</keyword>
<evidence type="ECO:0000256" key="4">
    <source>
        <dbReference type="ARBA" id="ARBA00022989"/>
    </source>
</evidence>
<comment type="subcellular location">
    <subcellularLocation>
        <location evidence="1">Membrane</location>
        <topology evidence="1">Multi-pass membrane protein</topology>
    </subcellularLocation>
</comment>
<evidence type="ECO:0000256" key="1">
    <source>
        <dbReference type="ARBA" id="ARBA00004141"/>
    </source>
</evidence>
<feature type="transmembrane region" description="Helical" evidence="6">
    <location>
        <begin position="288"/>
        <end position="309"/>
    </location>
</feature>
<dbReference type="RefSeq" id="WP_055770218.1">
    <property type="nucleotide sequence ID" value="NZ_LDJG01000020.1"/>
</dbReference>
<dbReference type="PANTHER" id="PTHR30238">
    <property type="entry name" value="MEMBRANE BOUND PREDICTED REDOX MODULATOR"/>
    <property type="match status" value="1"/>
</dbReference>